<protein>
    <submittedName>
        <fullName evidence="1">Uncharacterized protein</fullName>
    </submittedName>
</protein>
<organism evidence="1 2">
    <name type="scientific">Undibacterium griseum</name>
    <dbReference type="NCBI Taxonomy" id="2762295"/>
    <lineage>
        <taxon>Bacteria</taxon>
        <taxon>Pseudomonadati</taxon>
        <taxon>Pseudomonadota</taxon>
        <taxon>Betaproteobacteria</taxon>
        <taxon>Burkholderiales</taxon>
        <taxon>Oxalobacteraceae</taxon>
        <taxon>Undibacterium</taxon>
    </lineage>
</organism>
<gene>
    <name evidence="1" type="ORF">H8K27_06750</name>
</gene>
<reference evidence="1 2" key="1">
    <citation type="submission" date="2020-08" db="EMBL/GenBank/DDBJ databases">
        <title>Novel species isolated from subtropical streams in China.</title>
        <authorList>
            <person name="Lu H."/>
        </authorList>
    </citation>
    <scope>NUCLEOTIDE SEQUENCE [LARGE SCALE GENOMIC DNA]</scope>
    <source>
        <strain evidence="1 2">FT31W</strain>
    </source>
</reference>
<evidence type="ECO:0000313" key="2">
    <source>
        <dbReference type="Proteomes" id="UP000613113"/>
    </source>
</evidence>
<dbReference type="EMBL" id="JACOGC010000002">
    <property type="protein sequence ID" value="MBC3884821.1"/>
    <property type="molecule type" value="Genomic_DNA"/>
</dbReference>
<proteinExistence type="predicted"/>
<evidence type="ECO:0000313" key="1">
    <source>
        <dbReference type="EMBL" id="MBC3884821.1"/>
    </source>
</evidence>
<dbReference type="RefSeq" id="WP_186862400.1">
    <property type="nucleotide sequence ID" value="NZ_JACOGC010000002.1"/>
</dbReference>
<dbReference type="Proteomes" id="UP000613113">
    <property type="component" value="Unassembled WGS sequence"/>
</dbReference>
<keyword evidence="2" id="KW-1185">Reference proteome</keyword>
<name>A0ABR6YLR1_9BURK</name>
<accession>A0ABR6YLR1</accession>
<sequence>MMKAEYTICFPDTAAPHLHHLLASEGGMPVQQAGALRYDFLSSAASGQMPAATARLTSNGLTLHIFHEEGHAWAGRLIAALVRELGQIQIIYPA</sequence>
<comment type="caution">
    <text evidence="1">The sequence shown here is derived from an EMBL/GenBank/DDBJ whole genome shotgun (WGS) entry which is preliminary data.</text>
</comment>